<dbReference type="GO" id="GO:0005829">
    <property type="term" value="C:cytosol"/>
    <property type="evidence" value="ECO:0007669"/>
    <property type="project" value="TreeGrafter"/>
</dbReference>
<dbReference type="AlphaFoldDB" id="A0A2P2K6Y1"/>
<feature type="region of interest" description="Disordered" evidence="3">
    <location>
        <begin position="423"/>
        <end position="457"/>
    </location>
</feature>
<dbReference type="PANTHER" id="PTHR10693">
    <property type="entry name" value="RAS GTPASE-ACTIVATING PROTEIN-BINDING PROTEIN"/>
    <property type="match status" value="1"/>
</dbReference>
<feature type="region of interest" description="Disordered" evidence="3">
    <location>
        <begin position="277"/>
        <end position="299"/>
    </location>
</feature>
<dbReference type="EMBL" id="GGEC01020985">
    <property type="protein sequence ID" value="MBX01469.1"/>
    <property type="molecule type" value="Transcribed_RNA"/>
</dbReference>
<organism evidence="6">
    <name type="scientific">Rhizophora mucronata</name>
    <name type="common">Asiatic mangrove</name>
    <dbReference type="NCBI Taxonomy" id="61149"/>
    <lineage>
        <taxon>Eukaryota</taxon>
        <taxon>Viridiplantae</taxon>
        <taxon>Streptophyta</taxon>
        <taxon>Embryophyta</taxon>
        <taxon>Tracheophyta</taxon>
        <taxon>Spermatophyta</taxon>
        <taxon>Magnoliopsida</taxon>
        <taxon>eudicotyledons</taxon>
        <taxon>Gunneridae</taxon>
        <taxon>Pentapetalae</taxon>
        <taxon>rosids</taxon>
        <taxon>fabids</taxon>
        <taxon>Malpighiales</taxon>
        <taxon>Rhizophoraceae</taxon>
        <taxon>Rhizophora</taxon>
    </lineage>
</organism>
<feature type="compositionally biased region" description="Polar residues" evidence="3">
    <location>
        <begin position="284"/>
        <end position="296"/>
    </location>
</feature>
<dbReference type="InterPro" id="IPR018222">
    <property type="entry name" value="Nuclear_transport_factor_2_euk"/>
</dbReference>
<dbReference type="InterPro" id="IPR012677">
    <property type="entry name" value="Nucleotide-bd_a/b_plait_sf"/>
</dbReference>
<dbReference type="InterPro" id="IPR002075">
    <property type="entry name" value="NTF2_dom"/>
</dbReference>
<dbReference type="GO" id="GO:0003729">
    <property type="term" value="F:mRNA binding"/>
    <property type="evidence" value="ECO:0007669"/>
    <property type="project" value="TreeGrafter"/>
</dbReference>
<dbReference type="InterPro" id="IPR035979">
    <property type="entry name" value="RBD_domain_sf"/>
</dbReference>
<evidence type="ECO:0000256" key="2">
    <source>
        <dbReference type="PROSITE-ProRule" id="PRU00176"/>
    </source>
</evidence>
<feature type="compositionally biased region" description="Low complexity" evidence="3">
    <location>
        <begin position="447"/>
        <end position="457"/>
    </location>
</feature>
<feature type="domain" description="RRM" evidence="4">
    <location>
        <begin position="302"/>
        <end position="388"/>
    </location>
</feature>
<dbReference type="InterPro" id="IPR000504">
    <property type="entry name" value="RRM_dom"/>
</dbReference>
<dbReference type="CDD" id="cd00780">
    <property type="entry name" value="NTF2"/>
    <property type="match status" value="1"/>
</dbReference>
<dbReference type="SUPFAM" id="SSF54427">
    <property type="entry name" value="NTF2-like"/>
    <property type="match status" value="1"/>
</dbReference>
<keyword evidence="1 2" id="KW-0694">RNA-binding</keyword>
<dbReference type="FunFam" id="3.10.450.50:FF:000003">
    <property type="entry name" value="Nuclear transport factor 2 family protein"/>
    <property type="match status" value="1"/>
</dbReference>
<dbReference type="Gene3D" id="3.30.70.330">
    <property type="match status" value="1"/>
</dbReference>
<dbReference type="Pfam" id="PF00076">
    <property type="entry name" value="RRM_1"/>
    <property type="match status" value="1"/>
</dbReference>
<dbReference type="SMART" id="SM00360">
    <property type="entry name" value="RRM"/>
    <property type="match status" value="1"/>
</dbReference>
<dbReference type="Pfam" id="PF02136">
    <property type="entry name" value="NTF2"/>
    <property type="match status" value="1"/>
</dbReference>
<evidence type="ECO:0000259" key="5">
    <source>
        <dbReference type="PROSITE" id="PS50177"/>
    </source>
</evidence>
<dbReference type="PROSITE" id="PS50102">
    <property type="entry name" value="RRM"/>
    <property type="match status" value="1"/>
</dbReference>
<protein>
    <submittedName>
        <fullName evidence="6">Ras-GTPase-activating protein-binding protein</fullName>
    </submittedName>
</protein>
<sequence>MAMQAASNSASPSAQMVGNAFVEQYYHILHNSPKLVYRFYQDSSVISRPEANGEMTSVATMQGINEKILSLNFMDYKAEIKTADAQKSFDEGVIVLVTGCLTGKDNLRRRFAQSFFLAPQDNGYFVLNDVFRYIEENDQLENCPDNGVDNIAAIPSTTESDPSYVSKPPAPDPITSAVEENKFVTESAKIPLDTEKQLVKEKEAAVESYSGANWDDCCVVGDSTSATQEDTPKKSYASIVKVAKGDLGLTKIYVPTNTTRVAPKKPEMQIVAVAPPPEHAASVPSGTDNLESSSAQEEGEGHSIYIRNLPLNMMPSQLEEEFKKFGPIKPGGIQVRYKKHQGCCFGFVEFQSLSSMNNAIQASPMIIGGCETVVEIKKTTTRVDSGRGRFYFGRGGFRSDSFRGHGSYGGGRSFGRHEYREFSGRGRNSAGRGEGHQQGRSRGGRSGSTKQSTTNSM</sequence>
<proteinExistence type="predicted"/>
<evidence type="ECO:0000256" key="3">
    <source>
        <dbReference type="SAM" id="MobiDB-lite"/>
    </source>
</evidence>
<dbReference type="CDD" id="cd00590">
    <property type="entry name" value="RRM_SF"/>
    <property type="match status" value="1"/>
</dbReference>
<evidence type="ECO:0000259" key="4">
    <source>
        <dbReference type="PROSITE" id="PS50102"/>
    </source>
</evidence>
<dbReference type="PROSITE" id="PS50177">
    <property type="entry name" value="NTF2_DOMAIN"/>
    <property type="match status" value="1"/>
</dbReference>
<evidence type="ECO:0000256" key="1">
    <source>
        <dbReference type="ARBA" id="ARBA00022884"/>
    </source>
</evidence>
<feature type="domain" description="NTF2" evidence="5">
    <location>
        <begin position="17"/>
        <end position="133"/>
    </location>
</feature>
<dbReference type="PANTHER" id="PTHR10693:SF52">
    <property type="entry name" value="RAS GTPASE-ACTIVATING BINDING-LIKE PROTEIN"/>
    <property type="match status" value="1"/>
</dbReference>
<dbReference type="InterPro" id="IPR039539">
    <property type="entry name" value="Ras_GTPase_bind_prot"/>
</dbReference>
<reference evidence="6" key="1">
    <citation type="submission" date="2018-02" db="EMBL/GenBank/DDBJ databases">
        <title>Rhizophora mucronata_Transcriptome.</title>
        <authorList>
            <person name="Meera S.P."/>
            <person name="Sreeshan A."/>
            <person name="Augustine A."/>
        </authorList>
    </citation>
    <scope>NUCLEOTIDE SEQUENCE</scope>
    <source>
        <tissue evidence="6">Leaf</tissue>
    </source>
</reference>
<dbReference type="GO" id="GO:1990904">
    <property type="term" value="C:ribonucleoprotein complex"/>
    <property type="evidence" value="ECO:0007669"/>
    <property type="project" value="TreeGrafter"/>
</dbReference>
<dbReference type="SUPFAM" id="SSF54928">
    <property type="entry name" value="RNA-binding domain, RBD"/>
    <property type="match status" value="1"/>
</dbReference>
<evidence type="ECO:0000313" key="6">
    <source>
        <dbReference type="EMBL" id="MBX01469.1"/>
    </source>
</evidence>
<name>A0A2P2K6Y1_RHIMU</name>
<dbReference type="Gene3D" id="3.10.450.50">
    <property type="match status" value="1"/>
</dbReference>
<accession>A0A2P2K6Y1</accession>
<dbReference type="InterPro" id="IPR032710">
    <property type="entry name" value="NTF2-like_dom_sf"/>
</dbReference>